<name>A0A1A9KMQ8_9PSED</name>
<protein>
    <submittedName>
        <fullName evidence="1">Uncharacterized protein</fullName>
    </submittedName>
</protein>
<organism evidence="1 2">
    <name type="scientific">Pseudomonas citronellolis</name>
    <dbReference type="NCBI Taxonomy" id="53408"/>
    <lineage>
        <taxon>Bacteria</taxon>
        <taxon>Pseudomonadati</taxon>
        <taxon>Pseudomonadota</taxon>
        <taxon>Gammaproteobacteria</taxon>
        <taxon>Pseudomonadales</taxon>
        <taxon>Pseudomonadaceae</taxon>
        <taxon>Pseudomonas</taxon>
    </lineage>
</organism>
<proteinExistence type="predicted"/>
<keyword evidence="1" id="KW-0614">Plasmid</keyword>
<dbReference type="RefSeq" id="WP_043312968.1">
    <property type="nucleotide sequence ID" value="NZ_CP015879.1"/>
</dbReference>
<dbReference type="EMBL" id="CP015879">
    <property type="protein sequence ID" value="ANI18739.1"/>
    <property type="molecule type" value="Genomic_DNA"/>
</dbReference>
<dbReference type="Proteomes" id="UP000077748">
    <property type="component" value="Plasmid pRBL16"/>
</dbReference>
<evidence type="ECO:0000313" key="1">
    <source>
        <dbReference type="EMBL" id="ANI18739.1"/>
    </source>
</evidence>
<geneLocation type="plasmid" evidence="2">
    <name>prbl16</name>
</geneLocation>
<gene>
    <name evidence="1" type="ORF">A9C11_32285</name>
</gene>
<accession>A0A1A9KMQ8</accession>
<sequence length="264" mass="29327">MHRLTQHTDDPAEQVPLDLSEDQRAAIKATVKKAQQSLAILPFLLEQSTVPGLTRAQARMAMETTEFELATLGRLLGVDTESKATIEQRFGELRQANMRIRDLEALLGRQMPAEAIQPALGNLARQLRDWWRLEGFGHTSEIQFGEYSLQVRFSLQSLSARPLTAGAEHLSHAERKALWLADLERRGFVLHDDDGKGVTDCPASRDALRALFAQSFPGTHKIAQFVSREGDHASKLVSVEVYVYDLAQILTLPAPPPNAQDVDA</sequence>
<dbReference type="AlphaFoldDB" id="A0A1A9KMQ8"/>
<evidence type="ECO:0000313" key="2">
    <source>
        <dbReference type="Proteomes" id="UP000077748"/>
    </source>
</evidence>
<reference evidence="1 2" key="1">
    <citation type="submission" date="2016-05" db="EMBL/GenBank/DDBJ databases">
        <title>Genome Sequence of Pseudomonas citronellolis Strain SJTE-3, an Estrogens and Persistent Organic Pollutants degradation strain.</title>
        <authorList>
            <person name="Liang R."/>
        </authorList>
    </citation>
    <scope>NUCLEOTIDE SEQUENCE [LARGE SCALE GENOMIC DNA]</scope>
    <source>
        <strain evidence="1 2">SJTE-3</strain>
        <plasmid evidence="2">Plasmid prbl16</plasmid>
    </source>
</reference>